<dbReference type="InterPro" id="IPR036291">
    <property type="entry name" value="NAD(P)-bd_dom_sf"/>
</dbReference>
<dbReference type="InterPro" id="IPR022694">
    <property type="entry name" value="3-OHacyl-CoA_DH"/>
</dbReference>
<name>A0A286GSK2_9PROT</name>
<evidence type="ECO:0000259" key="3">
    <source>
        <dbReference type="Pfam" id="PF00725"/>
    </source>
</evidence>
<dbReference type="EMBL" id="OCNJ01000007">
    <property type="protein sequence ID" value="SOD98049.1"/>
    <property type="molecule type" value="Genomic_DNA"/>
</dbReference>
<evidence type="ECO:0000256" key="1">
    <source>
        <dbReference type="ARBA" id="ARBA00023002"/>
    </source>
</evidence>
<dbReference type="RefSeq" id="WP_097280271.1">
    <property type="nucleotide sequence ID" value="NZ_OCNJ01000007.1"/>
</dbReference>
<proteinExistence type="predicted"/>
<organism evidence="5 6">
    <name type="scientific">Caenispirillum bisanense</name>
    <dbReference type="NCBI Taxonomy" id="414052"/>
    <lineage>
        <taxon>Bacteria</taxon>
        <taxon>Pseudomonadati</taxon>
        <taxon>Pseudomonadota</taxon>
        <taxon>Alphaproteobacteria</taxon>
        <taxon>Rhodospirillales</taxon>
        <taxon>Novispirillaceae</taxon>
        <taxon>Caenispirillum</taxon>
    </lineage>
</organism>
<dbReference type="InterPro" id="IPR006176">
    <property type="entry name" value="3-OHacyl-CoA_DH_NAD-bd"/>
</dbReference>
<dbReference type="InterPro" id="IPR008927">
    <property type="entry name" value="6-PGluconate_DH-like_C_sf"/>
</dbReference>
<dbReference type="InterPro" id="IPR013328">
    <property type="entry name" value="6PGD_dom2"/>
</dbReference>
<evidence type="ECO:0000313" key="6">
    <source>
        <dbReference type="Proteomes" id="UP000219621"/>
    </source>
</evidence>
<protein>
    <submittedName>
        <fullName evidence="5">3-hydroxyacyl-CoA dehydrogenase</fullName>
    </submittedName>
</protein>
<evidence type="ECO:0000256" key="2">
    <source>
        <dbReference type="PIRSR" id="PIRSR000105-1"/>
    </source>
</evidence>
<keyword evidence="1" id="KW-0560">Oxidoreductase</keyword>
<dbReference type="PIRSF" id="PIRSF000105">
    <property type="entry name" value="HCDH"/>
    <property type="match status" value="1"/>
</dbReference>
<dbReference type="GO" id="GO:0070403">
    <property type="term" value="F:NAD+ binding"/>
    <property type="evidence" value="ECO:0007669"/>
    <property type="project" value="InterPro"/>
</dbReference>
<evidence type="ECO:0000313" key="5">
    <source>
        <dbReference type="EMBL" id="SOD98049.1"/>
    </source>
</evidence>
<dbReference type="AlphaFoldDB" id="A0A286GSK2"/>
<gene>
    <name evidence="5" type="ORF">SAMN05421508_107170</name>
</gene>
<dbReference type="Gene3D" id="3.40.50.720">
    <property type="entry name" value="NAD(P)-binding Rossmann-like Domain"/>
    <property type="match status" value="1"/>
</dbReference>
<dbReference type="PANTHER" id="PTHR48075">
    <property type="entry name" value="3-HYDROXYACYL-COA DEHYDROGENASE FAMILY PROTEIN"/>
    <property type="match status" value="1"/>
</dbReference>
<accession>A0A286GSK2</accession>
<dbReference type="PANTHER" id="PTHR48075:SF5">
    <property type="entry name" value="3-HYDROXYBUTYRYL-COA DEHYDROGENASE"/>
    <property type="match status" value="1"/>
</dbReference>
<feature type="domain" description="3-hydroxyacyl-CoA dehydrogenase NAD binding" evidence="4">
    <location>
        <begin position="4"/>
        <end position="175"/>
    </location>
</feature>
<sequence>MAVVAVVGAGLIGASWTALLTWKGHAVRVVDPAAETAARIEAMQARAWTALRQLEAPPATPGRWQVLPLAEAVAGVDLVIEAGPEALAAKQALLADLDAAATPGVPIASSTTAHPPSALQEGLAHPERLLVAHPFNPPHLVPLVEIVPGAATDPAVTAAVRAFFDSLGKQTILVKREATGHVANRLAAALYREAVHLVAEGIADVEDVDKAVAFGPGLRWAVMGPHMLYHLGGGAGGLKAYLDHLGPAQERRWADLGTPALADAVKAALVAGVEAEAAGRGLPELEAERDAALVAVLKALATARGGA</sequence>
<dbReference type="InterPro" id="IPR006108">
    <property type="entry name" value="3HC_DH_C"/>
</dbReference>
<dbReference type="Pfam" id="PF02737">
    <property type="entry name" value="3HCDH_N"/>
    <property type="match status" value="1"/>
</dbReference>
<keyword evidence="6" id="KW-1185">Reference proteome</keyword>
<dbReference type="SUPFAM" id="SSF51735">
    <property type="entry name" value="NAD(P)-binding Rossmann-fold domains"/>
    <property type="match status" value="1"/>
</dbReference>
<feature type="site" description="Important for catalytic activity" evidence="2">
    <location>
        <position position="133"/>
    </location>
</feature>
<feature type="domain" description="3-hydroxyacyl-CoA dehydrogenase C-terminal" evidence="3">
    <location>
        <begin position="180"/>
        <end position="248"/>
    </location>
</feature>
<dbReference type="Pfam" id="PF00725">
    <property type="entry name" value="3HCDH"/>
    <property type="match status" value="1"/>
</dbReference>
<evidence type="ECO:0000259" key="4">
    <source>
        <dbReference type="Pfam" id="PF02737"/>
    </source>
</evidence>
<dbReference type="OrthoDB" id="9803287at2"/>
<dbReference type="Gene3D" id="1.10.1040.10">
    <property type="entry name" value="N-(1-d-carboxylethyl)-l-norvaline Dehydrogenase, domain 2"/>
    <property type="match status" value="1"/>
</dbReference>
<dbReference type="Proteomes" id="UP000219621">
    <property type="component" value="Unassembled WGS sequence"/>
</dbReference>
<dbReference type="GO" id="GO:0006631">
    <property type="term" value="P:fatty acid metabolic process"/>
    <property type="evidence" value="ECO:0007669"/>
    <property type="project" value="InterPro"/>
</dbReference>
<dbReference type="SUPFAM" id="SSF48179">
    <property type="entry name" value="6-phosphogluconate dehydrogenase C-terminal domain-like"/>
    <property type="match status" value="1"/>
</dbReference>
<dbReference type="GO" id="GO:0016616">
    <property type="term" value="F:oxidoreductase activity, acting on the CH-OH group of donors, NAD or NADP as acceptor"/>
    <property type="evidence" value="ECO:0007669"/>
    <property type="project" value="InterPro"/>
</dbReference>
<reference evidence="5 6" key="1">
    <citation type="submission" date="2017-09" db="EMBL/GenBank/DDBJ databases">
        <authorList>
            <person name="Ehlers B."/>
            <person name="Leendertz F.H."/>
        </authorList>
    </citation>
    <scope>NUCLEOTIDE SEQUENCE [LARGE SCALE GENOMIC DNA]</scope>
    <source>
        <strain evidence="5 6">USBA 140</strain>
    </source>
</reference>